<reference evidence="3" key="1">
    <citation type="submission" date="2020-08" db="EMBL/GenBank/DDBJ databases">
        <title>Whole genome shotgun sequence of Polymorphospora rubra NBRC 101157.</title>
        <authorList>
            <person name="Komaki H."/>
            <person name="Tamura T."/>
        </authorList>
    </citation>
    <scope>NUCLEOTIDE SEQUENCE</scope>
    <source>
        <strain evidence="3">NBRC 101157</strain>
    </source>
</reference>
<dbReference type="Proteomes" id="UP000680866">
    <property type="component" value="Chromosome"/>
</dbReference>
<dbReference type="FunFam" id="3.90.550.10:FF:000196">
    <property type="entry name" value="Glycosyl transferase"/>
    <property type="match status" value="1"/>
</dbReference>
<dbReference type="EMBL" id="AP023359">
    <property type="protein sequence ID" value="BCJ63860.1"/>
    <property type="molecule type" value="Genomic_DNA"/>
</dbReference>
<dbReference type="InterPro" id="IPR029044">
    <property type="entry name" value="Nucleotide-diphossugar_trans"/>
</dbReference>
<dbReference type="PANTHER" id="PTHR22916:SF3">
    <property type="entry name" value="UDP-GLCNAC:BETAGAL BETA-1,3-N-ACETYLGLUCOSAMINYLTRANSFERASE-LIKE PROTEIN 1"/>
    <property type="match status" value="1"/>
</dbReference>
<dbReference type="CDD" id="cd00761">
    <property type="entry name" value="Glyco_tranf_GTA_type"/>
    <property type="match status" value="1"/>
</dbReference>
<protein>
    <recommendedName>
        <fullName evidence="2">Glycosyltransferase 2-like domain-containing protein</fullName>
    </recommendedName>
</protein>
<evidence type="ECO:0000256" key="1">
    <source>
        <dbReference type="SAM" id="MobiDB-lite"/>
    </source>
</evidence>
<evidence type="ECO:0000259" key="2">
    <source>
        <dbReference type="Pfam" id="PF00535"/>
    </source>
</evidence>
<dbReference type="KEGG" id="pry:Prubr_08810"/>
<gene>
    <name evidence="3" type="ORF">Prubr_08810</name>
</gene>
<dbReference type="Gene3D" id="3.90.550.10">
    <property type="entry name" value="Spore Coat Polysaccharide Biosynthesis Protein SpsA, Chain A"/>
    <property type="match status" value="1"/>
</dbReference>
<name>A0A810MTM6_9ACTN</name>
<feature type="domain" description="Glycosyltransferase 2-like" evidence="2">
    <location>
        <begin position="5"/>
        <end position="171"/>
    </location>
</feature>
<dbReference type="Pfam" id="PF00535">
    <property type="entry name" value="Glycos_transf_2"/>
    <property type="match status" value="1"/>
</dbReference>
<dbReference type="PANTHER" id="PTHR22916">
    <property type="entry name" value="GLYCOSYLTRANSFERASE"/>
    <property type="match status" value="1"/>
</dbReference>
<dbReference type="InterPro" id="IPR001173">
    <property type="entry name" value="Glyco_trans_2-like"/>
</dbReference>
<accession>A0A810MTM6</accession>
<dbReference type="RefSeq" id="WP_212821875.1">
    <property type="nucleotide sequence ID" value="NZ_AP023359.1"/>
</dbReference>
<evidence type="ECO:0000313" key="3">
    <source>
        <dbReference type="EMBL" id="BCJ63860.1"/>
    </source>
</evidence>
<organism evidence="3 4">
    <name type="scientific">Polymorphospora rubra</name>
    <dbReference type="NCBI Taxonomy" id="338584"/>
    <lineage>
        <taxon>Bacteria</taxon>
        <taxon>Bacillati</taxon>
        <taxon>Actinomycetota</taxon>
        <taxon>Actinomycetes</taxon>
        <taxon>Micromonosporales</taxon>
        <taxon>Micromonosporaceae</taxon>
        <taxon>Polymorphospora</taxon>
    </lineage>
</organism>
<keyword evidence="4" id="KW-1185">Reference proteome</keyword>
<dbReference type="GO" id="GO:0016758">
    <property type="term" value="F:hexosyltransferase activity"/>
    <property type="evidence" value="ECO:0007669"/>
    <property type="project" value="UniProtKB-ARBA"/>
</dbReference>
<dbReference type="AlphaFoldDB" id="A0A810MTM6"/>
<proteinExistence type="predicted"/>
<feature type="region of interest" description="Disordered" evidence="1">
    <location>
        <begin position="329"/>
        <end position="355"/>
    </location>
</feature>
<dbReference type="SUPFAM" id="SSF53448">
    <property type="entry name" value="Nucleotide-diphospho-sugar transferases"/>
    <property type="match status" value="1"/>
</dbReference>
<evidence type="ECO:0000313" key="4">
    <source>
        <dbReference type="Proteomes" id="UP000680866"/>
    </source>
</evidence>
<sequence>MALLSVIVPVFRVEDYLAECLDSILGQSFRDVEVVAVDDASDDRCAEILAEHAARDPRLKVVTLSRNSGLGAARNAGLAQAIGRYVWFVDSDDWLPEGTLDAVAGRLAETDPDLLVVGYARVYPDGSRRYESLAKVTGGRPMPDTFTLADQPSMLNVLHIACNKVVRRDFLASTGIGFGSGWYEDVSFSLPLLLAADRIALLDRDCYAYRQRQTGAITQTVSERHFEVFPHWERVFAFMDERPADVDSVRPLIFQRMIWHYLSVLGHSHRVPKARRKEFFARMVQHYRRYLPPAGYPVPGGAAGLKHRLVARGAYRLFEALRAVKKGRLDAATTPRPPQPRTATPELTDGRGLSR</sequence>